<dbReference type="SMART" id="SM00342">
    <property type="entry name" value="HTH_ARAC"/>
    <property type="match status" value="1"/>
</dbReference>
<dbReference type="SUPFAM" id="SSF52317">
    <property type="entry name" value="Class I glutamine amidotransferase-like"/>
    <property type="match status" value="1"/>
</dbReference>
<dbReference type="InterPro" id="IPR018062">
    <property type="entry name" value="HTH_AraC-typ_CS"/>
</dbReference>
<dbReference type="Gene3D" id="1.10.10.60">
    <property type="entry name" value="Homeodomain-like"/>
    <property type="match status" value="2"/>
</dbReference>
<dbReference type="InterPro" id="IPR018060">
    <property type="entry name" value="HTH_AraC"/>
</dbReference>
<evidence type="ECO:0000313" key="5">
    <source>
        <dbReference type="EMBL" id="MFC5343407.1"/>
    </source>
</evidence>
<dbReference type="PROSITE" id="PS00041">
    <property type="entry name" value="HTH_ARAC_FAMILY_1"/>
    <property type="match status" value="1"/>
</dbReference>
<dbReference type="InterPro" id="IPR052158">
    <property type="entry name" value="INH-QAR"/>
</dbReference>
<gene>
    <name evidence="5" type="ORF">ACFPIE_05725</name>
</gene>
<dbReference type="EMBL" id="JBHSLF010000013">
    <property type="protein sequence ID" value="MFC5343407.1"/>
    <property type="molecule type" value="Genomic_DNA"/>
</dbReference>
<dbReference type="Proteomes" id="UP001596152">
    <property type="component" value="Unassembled WGS sequence"/>
</dbReference>
<keyword evidence="1" id="KW-0805">Transcription regulation</keyword>
<evidence type="ECO:0000256" key="1">
    <source>
        <dbReference type="ARBA" id="ARBA00023015"/>
    </source>
</evidence>
<keyword evidence="3" id="KW-0804">Transcription</keyword>
<dbReference type="InterPro" id="IPR009057">
    <property type="entry name" value="Homeodomain-like_sf"/>
</dbReference>
<protein>
    <submittedName>
        <fullName evidence="5">GlxA family transcriptional regulator</fullName>
    </submittedName>
</protein>
<dbReference type="SUPFAM" id="SSF46689">
    <property type="entry name" value="Homeodomain-like"/>
    <property type="match status" value="2"/>
</dbReference>
<dbReference type="Pfam" id="PF01965">
    <property type="entry name" value="DJ-1_PfpI"/>
    <property type="match status" value="1"/>
</dbReference>
<feature type="domain" description="HTH araC/xylS-type" evidence="4">
    <location>
        <begin position="284"/>
        <end position="382"/>
    </location>
</feature>
<dbReference type="CDD" id="cd03138">
    <property type="entry name" value="GATase1_AraC_2"/>
    <property type="match status" value="1"/>
</dbReference>
<proteinExistence type="predicted"/>
<evidence type="ECO:0000256" key="3">
    <source>
        <dbReference type="ARBA" id="ARBA00023163"/>
    </source>
</evidence>
<sequence>MVIVGIVFPLRFDREDQFRPAVETLGRMRQHRDRLFRHYPSQNRHPGDQAMTASDASAVRLPEGHQGDRSRTAEVGILLYRGCQTAMVHGLTDMLTTASDFSAARGGRTLRVSHWAPDETDQFDRSFDTHPHAGGFPDIIVTPGRLTGPVSAEEAAPFVRWLVDQHARGAVLGSNCGGAFLLAETGLLRGRSATTHWMFADLLQSRFPDVRVEPEKIVIDDGDIITAGGLMAWTDLGMRLIDRLLGPSIMVETSRFFLVDAGGREQRHYGSFAPRLTHGDEAILKVQHWLQSKGARSVSVADMAREASLEERTFLRRFKAATGVKPNEYAQCVRMEKARELLQFTKRTVDQIAWSVGYEDSTAFRRVFNRLVGLSPGDYRRRFGAESEAAAA</sequence>
<dbReference type="Gene3D" id="3.40.50.880">
    <property type="match status" value="1"/>
</dbReference>
<dbReference type="PROSITE" id="PS01124">
    <property type="entry name" value="HTH_ARAC_FAMILY_2"/>
    <property type="match status" value="1"/>
</dbReference>
<dbReference type="InterPro" id="IPR002818">
    <property type="entry name" value="DJ-1/PfpI"/>
</dbReference>
<dbReference type="RefSeq" id="WP_376866449.1">
    <property type="nucleotide sequence ID" value="NZ_JBHSLF010000013.1"/>
</dbReference>
<comment type="caution">
    <text evidence="5">The sequence shown here is derived from an EMBL/GenBank/DDBJ whole genome shotgun (WGS) entry which is preliminary data.</text>
</comment>
<name>A0ABW0FNZ5_9CAUL</name>
<dbReference type="PANTHER" id="PTHR43130:SF11">
    <property type="entry name" value="TRANSCRIPTIONAL REGULATORY PROTEIN"/>
    <property type="match status" value="1"/>
</dbReference>
<evidence type="ECO:0000259" key="4">
    <source>
        <dbReference type="PROSITE" id="PS01124"/>
    </source>
</evidence>
<keyword evidence="6" id="KW-1185">Reference proteome</keyword>
<dbReference type="InterPro" id="IPR020449">
    <property type="entry name" value="Tscrpt_reg_AraC-type_HTH"/>
</dbReference>
<accession>A0ABW0FNZ5</accession>
<reference evidence="6" key="1">
    <citation type="journal article" date="2019" name="Int. J. Syst. Evol. Microbiol.">
        <title>The Global Catalogue of Microorganisms (GCM) 10K type strain sequencing project: providing services to taxonomists for standard genome sequencing and annotation.</title>
        <authorList>
            <consortium name="The Broad Institute Genomics Platform"/>
            <consortium name="The Broad Institute Genome Sequencing Center for Infectious Disease"/>
            <person name="Wu L."/>
            <person name="Ma J."/>
        </authorList>
    </citation>
    <scope>NUCLEOTIDE SEQUENCE [LARGE SCALE GENOMIC DNA]</scope>
    <source>
        <strain evidence="6">JCM 12125</strain>
    </source>
</reference>
<dbReference type="PANTHER" id="PTHR43130">
    <property type="entry name" value="ARAC-FAMILY TRANSCRIPTIONAL REGULATOR"/>
    <property type="match status" value="1"/>
</dbReference>
<dbReference type="PRINTS" id="PR00032">
    <property type="entry name" value="HTHARAC"/>
</dbReference>
<dbReference type="InterPro" id="IPR029062">
    <property type="entry name" value="Class_I_gatase-like"/>
</dbReference>
<keyword evidence="2" id="KW-0238">DNA-binding</keyword>
<evidence type="ECO:0000313" key="6">
    <source>
        <dbReference type="Proteomes" id="UP001596152"/>
    </source>
</evidence>
<evidence type="ECO:0000256" key="2">
    <source>
        <dbReference type="ARBA" id="ARBA00023125"/>
    </source>
</evidence>
<dbReference type="Pfam" id="PF12833">
    <property type="entry name" value="HTH_18"/>
    <property type="match status" value="1"/>
</dbReference>
<organism evidence="5 6">
    <name type="scientific">Brevundimonas staleyi</name>
    <dbReference type="NCBI Taxonomy" id="74326"/>
    <lineage>
        <taxon>Bacteria</taxon>
        <taxon>Pseudomonadati</taxon>
        <taxon>Pseudomonadota</taxon>
        <taxon>Alphaproteobacteria</taxon>
        <taxon>Caulobacterales</taxon>
        <taxon>Caulobacteraceae</taxon>
        <taxon>Brevundimonas</taxon>
    </lineage>
</organism>